<evidence type="ECO:0000313" key="8">
    <source>
        <dbReference type="Proteomes" id="UP000542742"/>
    </source>
</evidence>
<dbReference type="GO" id="GO:0005975">
    <property type="term" value="P:carbohydrate metabolic process"/>
    <property type="evidence" value="ECO:0007669"/>
    <property type="project" value="InterPro"/>
</dbReference>
<dbReference type="InterPro" id="IPR023296">
    <property type="entry name" value="Glyco_hydro_beta-prop_sf"/>
</dbReference>
<feature type="chain" id="PRO_5031098386" evidence="6">
    <location>
        <begin position="27"/>
        <end position="458"/>
    </location>
</feature>
<sequence>MKRRTLLATVAGAGVAGLSGAGAAKAAEPRTDAEIYGVPTVQPLVTQRADPFITPRTNGMYYFTGSVPEYDRIALRGASTLAGLSGAAETVIWRRPASGTMAGHIWAPELHRIDGKWYVYFAAGDSDDVFRIRTYVLESPLADPLDASGWQLKTQLFTEWDGFTLDATTFAHRGRRYLVWAQSEPEIAVNTSLYIARMGTPWSLATKPIRITTPTRDWEIQGFRVNEGPAVLIRNGRVFLTFSASATDARYCMGLLTADADADLLERASWAKTPDPIFVTDAATARYGPGHNSFTVAEDGRTDVLVYHARDYRDITGDPLYDPNRHARVQRLYWHPDGTPLFGVPVGDGGPIVRISPADRPDDFVRHSAGALVAERAPRDLAATQFRFEAREDGSEVVRSVDRPDQFIGEGLRLSPTALAFRRERTRTGVKLRTDGGYLRISGTTVMLGSAGTELRLS</sequence>
<keyword evidence="2 6" id="KW-0732">Signal</keyword>
<dbReference type="Gene3D" id="2.115.10.20">
    <property type="entry name" value="Glycosyl hydrolase domain, family 43"/>
    <property type="match status" value="1"/>
</dbReference>
<dbReference type="Proteomes" id="UP000542742">
    <property type="component" value="Unassembled WGS sequence"/>
</dbReference>
<keyword evidence="3 5" id="KW-0378">Hydrolase</keyword>
<proteinExistence type="inferred from homology"/>
<protein>
    <submittedName>
        <fullName evidence="7">GH43 family beta-xylosidase</fullName>
    </submittedName>
</protein>
<dbReference type="AlphaFoldDB" id="A0A7W7CXQ9"/>
<keyword evidence="8" id="KW-1185">Reference proteome</keyword>
<evidence type="ECO:0000313" key="7">
    <source>
        <dbReference type="EMBL" id="MBB4696424.1"/>
    </source>
</evidence>
<dbReference type="PANTHER" id="PTHR43817">
    <property type="entry name" value="GLYCOSYL HYDROLASE"/>
    <property type="match status" value="1"/>
</dbReference>
<feature type="signal peptide" evidence="6">
    <location>
        <begin position="1"/>
        <end position="26"/>
    </location>
</feature>
<dbReference type="CDD" id="cd18817">
    <property type="entry name" value="GH43f_LbAraf43-like"/>
    <property type="match status" value="1"/>
</dbReference>
<dbReference type="InterPro" id="IPR006710">
    <property type="entry name" value="Glyco_hydro_43"/>
</dbReference>
<gene>
    <name evidence="7" type="ORF">BKA14_006572</name>
</gene>
<dbReference type="RefSeq" id="WP_184954661.1">
    <property type="nucleotide sequence ID" value="NZ_BOMC01000059.1"/>
</dbReference>
<name>A0A7W7CXQ9_9ACTN</name>
<dbReference type="PANTHER" id="PTHR43817:SF1">
    <property type="entry name" value="HYDROLASE, FAMILY 43, PUTATIVE (AFU_ORTHOLOGUE AFUA_3G01660)-RELATED"/>
    <property type="match status" value="1"/>
</dbReference>
<comment type="similarity">
    <text evidence="1 5">Belongs to the glycosyl hydrolase 43 family.</text>
</comment>
<evidence type="ECO:0000256" key="5">
    <source>
        <dbReference type="RuleBase" id="RU361187"/>
    </source>
</evidence>
<comment type="caution">
    <text evidence="7">The sequence shown here is derived from an EMBL/GenBank/DDBJ whole genome shotgun (WGS) entry which is preliminary data.</text>
</comment>
<evidence type="ECO:0000256" key="3">
    <source>
        <dbReference type="ARBA" id="ARBA00022801"/>
    </source>
</evidence>
<accession>A0A7W7CXQ9</accession>
<evidence type="ECO:0000256" key="6">
    <source>
        <dbReference type="SAM" id="SignalP"/>
    </source>
</evidence>
<dbReference type="EMBL" id="JACHMF010000001">
    <property type="protein sequence ID" value="MBB4696424.1"/>
    <property type="molecule type" value="Genomic_DNA"/>
</dbReference>
<reference evidence="7 8" key="1">
    <citation type="submission" date="2020-08" db="EMBL/GenBank/DDBJ databases">
        <title>Sequencing the genomes of 1000 actinobacteria strains.</title>
        <authorList>
            <person name="Klenk H.-P."/>
        </authorList>
    </citation>
    <scope>NUCLEOTIDE SEQUENCE [LARGE SCALE GENOMIC DNA]</scope>
    <source>
        <strain evidence="7 8">DSM 45518</strain>
    </source>
</reference>
<keyword evidence="4 5" id="KW-0326">Glycosidase</keyword>
<evidence type="ECO:0000256" key="1">
    <source>
        <dbReference type="ARBA" id="ARBA00009865"/>
    </source>
</evidence>
<evidence type="ECO:0000256" key="4">
    <source>
        <dbReference type="ARBA" id="ARBA00023295"/>
    </source>
</evidence>
<dbReference type="GO" id="GO:0004553">
    <property type="term" value="F:hydrolase activity, hydrolyzing O-glycosyl compounds"/>
    <property type="evidence" value="ECO:0007669"/>
    <property type="project" value="InterPro"/>
</dbReference>
<evidence type="ECO:0000256" key="2">
    <source>
        <dbReference type="ARBA" id="ARBA00022729"/>
    </source>
</evidence>
<organism evidence="7 8">
    <name type="scientific">Paractinoplanes abujensis</name>
    <dbReference type="NCBI Taxonomy" id="882441"/>
    <lineage>
        <taxon>Bacteria</taxon>
        <taxon>Bacillati</taxon>
        <taxon>Actinomycetota</taxon>
        <taxon>Actinomycetes</taxon>
        <taxon>Micromonosporales</taxon>
        <taxon>Micromonosporaceae</taxon>
        <taxon>Paractinoplanes</taxon>
    </lineage>
</organism>
<dbReference type="Pfam" id="PF04616">
    <property type="entry name" value="Glyco_hydro_43"/>
    <property type="match status" value="1"/>
</dbReference>
<dbReference type="SUPFAM" id="SSF75005">
    <property type="entry name" value="Arabinanase/levansucrase/invertase"/>
    <property type="match status" value="1"/>
</dbReference>